<keyword evidence="5" id="KW-0479">Metal-binding</keyword>
<keyword evidence="9" id="KW-0560">Oxidoreductase</keyword>
<dbReference type="GO" id="GO:0043546">
    <property type="term" value="F:molybdopterin cofactor binding"/>
    <property type="evidence" value="ECO:0007669"/>
    <property type="project" value="InterPro"/>
</dbReference>
<dbReference type="OrthoDB" id="9810782at2"/>
<evidence type="ECO:0000256" key="3">
    <source>
        <dbReference type="ARBA" id="ARBA00010312"/>
    </source>
</evidence>
<evidence type="ECO:0000256" key="6">
    <source>
        <dbReference type="ARBA" id="ARBA00022729"/>
    </source>
</evidence>
<keyword evidence="15" id="KW-1185">Reference proteome</keyword>
<evidence type="ECO:0000313" key="14">
    <source>
        <dbReference type="EMBL" id="TDK65337.1"/>
    </source>
</evidence>
<dbReference type="Pfam" id="PF00384">
    <property type="entry name" value="Molybdopterin"/>
    <property type="match status" value="1"/>
</dbReference>
<evidence type="ECO:0000256" key="7">
    <source>
        <dbReference type="ARBA" id="ARBA00022764"/>
    </source>
</evidence>
<dbReference type="Gene3D" id="3.40.228.10">
    <property type="entry name" value="Dimethylsulfoxide Reductase, domain 2"/>
    <property type="match status" value="2"/>
</dbReference>
<dbReference type="GO" id="GO:0051539">
    <property type="term" value="F:4 iron, 4 sulfur cluster binding"/>
    <property type="evidence" value="ECO:0007669"/>
    <property type="project" value="UniProtKB-KW"/>
</dbReference>
<protein>
    <submittedName>
        <fullName evidence="14">Formate dehydrogenase-N subunit alpha</fullName>
    </submittedName>
</protein>
<comment type="similarity">
    <text evidence="3">Belongs to the prokaryotic molybdopterin-containing oxidoreductase family.</text>
</comment>
<evidence type="ECO:0000256" key="1">
    <source>
        <dbReference type="ARBA" id="ARBA00001966"/>
    </source>
</evidence>
<evidence type="ECO:0000313" key="15">
    <source>
        <dbReference type="Proteomes" id="UP000294829"/>
    </source>
</evidence>
<sequence>MAGLAPTFGRGAMTNHWVDIKNADVILVMGGNAAEAHPCGFKWVTEAKAHNKAKLLVVDPRFTRTASVADYYVATRTGTDIVFLGAIINYLLSNDKIQHEYVKNYTDMPFIVHEDFALNDGLYSGYDEKAGKYTDKSSWSYELGADGYAKVDPTLQHPRCVYQLMKKHYSRYTTEMVSNVCGVPAEKFNHIAETLASTAVPGRAATILYALGWTHHSTGAQTIRTGAMVQLLLGNIGIAGGGMNALRGHSNIQGLTDLGLMSNLLPGYMTLPSESEQDFEAYIGARAKKPLRPNQLSYWKNYRAFHVSLMKSWFGDAAQASNNWGYDYLPKLDKPYDLMQAIELMHQGKMNGYITQGFNILASAPNSKKVSEGLSKLKFLVVMDPLAVETAEFWKPHGEFNDVDPSKIQTEVFRLPTSCFAEESGSLVSSSRVLQWHWQGAEPPGEARSDIDIMSGLFLRLRSLYKTEGGKFPDPILNLTWPYAKSYSPRPEELAREFNGRALADVVDPKDATKVLVKKGEQLAGFAQLRDDGSTTSGCWIFCGSWPQTGNNMARRDNSDPTGIGQTLNWAWAWPANRRVLYNRASCDVNGKPFDPTRKLISWNGTAWTGADVPDYKADEPPENGMGPFIMTPEGVGCFFASKAMNEGPFPEHYEPFENPLGYNPLHPKNPRATSNPAARLFAGDREQLGTHEEYPHVATSYRLTEHFNYWTKHAKLNAIVQPEQFVEIGEELAKSVGVKAGDRVKVSSKRGHMVAKAVVTKRIKPLTIEGKTVQTVGLPHHWGFAGVAKPGYFVNTLTPEVGDANTQTPEFKSFLVKVEKA</sequence>
<dbReference type="SUPFAM" id="SSF53706">
    <property type="entry name" value="Formate dehydrogenase/DMSO reductase, domains 1-3"/>
    <property type="match status" value="1"/>
</dbReference>
<dbReference type="FunFam" id="3.40.228.10:FF:000009">
    <property type="entry name" value="Formate dehydrogenase, alpha subunit, selenocysteine-containing"/>
    <property type="match status" value="1"/>
</dbReference>
<dbReference type="GO" id="GO:0042597">
    <property type="term" value="C:periplasmic space"/>
    <property type="evidence" value="ECO:0007669"/>
    <property type="project" value="UniProtKB-SubCell"/>
</dbReference>
<dbReference type="GO" id="GO:0008863">
    <property type="term" value="F:formate dehydrogenase (NAD+) activity"/>
    <property type="evidence" value="ECO:0007669"/>
    <property type="project" value="InterPro"/>
</dbReference>
<evidence type="ECO:0000259" key="13">
    <source>
        <dbReference type="Pfam" id="PF01568"/>
    </source>
</evidence>
<dbReference type="CDD" id="cd02792">
    <property type="entry name" value="MopB_CT_Formate-Dh-Na-like"/>
    <property type="match status" value="1"/>
</dbReference>
<dbReference type="FunFam" id="3.40.228.10:FF:000006">
    <property type="entry name" value="Formate dehydrogenase, alpha subunit, selenocysteine-containing"/>
    <property type="match status" value="1"/>
</dbReference>
<dbReference type="InterPro" id="IPR009010">
    <property type="entry name" value="Asp_de-COase-like_dom_sf"/>
</dbReference>
<keyword evidence="4" id="KW-0004">4Fe-4S</keyword>
<dbReference type="AlphaFoldDB" id="A0A4R5W0J8"/>
<dbReference type="GO" id="GO:0009055">
    <property type="term" value="F:electron transfer activity"/>
    <property type="evidence" value="ECO:0007669"/>
    <property type="project" value="InterPro"/>
</dbReference>
<keyword evidence="8" id="KW-0712">Selenocysteine</keyword>
<dbReference type="Pfam" id="PF01568">
    <property type="entry name" value="Molydop_binding"/>
    <property type="match status" value="1"/>
</dbReference>
<keyword evidence="6" id="KW-0732">Signal</keyword>
<dbReference type="NCBIfam" id="TIGR01553">
    <property type="entry name" value="formate-DH-alph"/>
    <property type="match status" value="1"/>
</dbReference>
<evidence type="ECO:0000256" key="8">
    <source>
        <dbReference type="ARBA" id="ARBA00022933"/>
    </source>
</evidence>
<dbReference type="PANTHER" id="PTHR43598">
    <property type="entry name" value="TUNGSTEN-CONTAINING FORMYLMETHANOFURAN DEHYDROGENASE 2 SUBUNIT B"/>
    <property type="match status" value="1"/>
</dbReference>
<dbReference type="InterPro" id="IPR006657">
    <property type="entry name" value="MoPterin_dinucl-bd_dom"/>
</dbReference>
<comment type="cofactor">
    <cofactor evidence="1">
        <name>[4Fe-4S] cluster</name>
        <dbReference type="ChEBI" id="CHEBI:49883"/>
    </cofactor>
</comment>
<dbReference type="GO" id="GO:0030151">
    <property type="term" value="F:molybdenum ion binding"/>
    <property type="evidence" value="ECO:0007669"/>
    <property type="project" value="TreeGrafter"/>
</dbReference>
<organism evidence="14 15">
    <name type="scientific">Sapientia aquatica</name>
    <dbReference type="NCBI Taxonomy" id="1549640"/>
    <lineage>
        <taxon>Bacteria</taxon>
        <taxon>Pseudomonadati</taxon>
        <taxon>Pseudomonadota</taxon>
        <taxon>Betaproteobacteria</taxon>
        <taxon>Burkholderiales</taxon>
        <taxon>Oxalobacteraceae</taxon>
        <taxon>Sapientia</taxon>
    </lineage>
</organism>
<dbReference type="Gene3D" id="2.40.40.20">
    <property type="match status" value="1"/>
</dbReference>
<dbReference type="FunFam" id="2.40.40.20:FF:000017">
    <property type="entry name" value="Formate dehydrogenase, alpha subunit"/>
    <property type="match status" value="1"/>
</dbReference>
<reference evidence="14 15" key="1">
    <citation type="submission" date="2019-03" db="EMBL/GenBank/DDBJ databases">
        <title>Sapientia aquatica gen. nov., sp. nov., isolated from a crater lake.</title>
        <authorList>
            <person name="Felfoldi T."/>
            <person name="Szabo A."/>
            <person name="Toth E."/>
            <person name="Schumann P."/>
            <person name="Keki Z."/>
            <person name="Marialigeti K."/>
            <person name="Mathe I."/>
        </authorList>
    </citation>
    <scope>NUCLEOTIDE SEQUENCE [LARGE SCALE GENOMIC DNA]</scope>
    <source>
        <strain evidence="14 15">SA-152</strain>
    </source>
</reference>
<dbReference type="SUPFAM" id="SSF50692">
    <property type="entry name" value="ADC-like"/>
    <property type="match status" value="1"/>
</dbReference>
<dbReference type="InterPro" id="IPR006656">
    <property type="entry name" value="Mopterin_OxRdtase"/>
</dbReference>
<feature type="domain" description="Molybdopterin oxidoreductase" evidence="12">
    <location>
        <begin position="12"/>
        <end position="391"/>
    </location>
</feature>
<comment type="caution">
    <text evidence="14">The sequence shown here is derived from an EMBL/GenBank/DDBJ whole genome shotgun (WGS) entry which is preliminary data.</text>
</comment>
<dbReference type="GO" id="GO:0047111">
    <property type="term" value="F:formate dehydrogenase (cytochrome-c-553) activity"/>
    <property type="evidence" value="ECO:0007669"/>
    <property type="project" value="InterPro"/>
</dbReference>
<proteinExistence type="inferred from homology"/>
<accession>A0A4R5W0J8</accession>
<evidence type="ECO:0000256" key="9">
    <source>
        <dbReference type="ARBA" id="ARBA00023002"/>
    </source>
</evidence>
<evidence type="ECO:0000256" key="5">
    <source>
        <dbReference type="ARBA" id="ARBA00022723"/>
    </source>
</evidence>
<keyword evidence="10" id="KW-0408">Iron</keyword>
<gene>
    <name evidence="14" type="primary">fdnG</name>
    <name evidence="14" type="ORF">E2I14_13020</name>
</gene>
<dbReference type="Proteomes" id="UP000294829">
    <property type="component" value="Unassembled WGS sequence"/>
</dbReference>
<keyword evidence="11" id="KW-0411">Iron-sulfur</keyword>
<evidence type="ECO:0000256" key="4">
    <source>
        <dbReference type="ARBA" id="ARBA00022485"/>
    </source>
</evidence>
<evidence type="ECO:0000256" key="11">
    <source>
        <dbReference type="ARBA" id="ARBA00023014"/>
    </source>
</evidence>
<evidence type="ECO:0000256" key="10">
    <source>
        <dbReference type="ARBA" id="ARBA00023004"/>
    </source>
</evidence>
<evidence type="ECO:0000259" key="12">
    <source>
        <dbReference type="Pfam" id="PF00384"/>
    </source>
</evidence>
<feature type="domain" description="Molybdopterin dinucleotide-binding" evidence="13">
    <location>
        <begin position="700"/>
        <end position="815"/>
    </location>
</feature>
<dbReference type="Gene3D" id="3.40.50.740">
    <property type="match status" value="1"/>
</dbReference>
<comment type="subcellular location">
    <subcellularLocation>
        <location evidence="2">Periplasm</location>
    </subcellularLocation>
</comment>
<dbReference type="PANTHER" id="PTHR43598:SF1">
    <property type="entry name" value="FORMATE DEHYDROGENASE-O MAJOR SUBUNIT"/>
    <property type="match status" value="1"/>
</dbReference>
<keyword evidence="7" id="KW-0574">Periplasm</keyword>
<evidence type="ECO:0000256" key="2">
    <source>
        <dbReference type="ARBA" id="ARBA00004418"/>
    </source>
</evidence>
<dbReference type="EMBL" id="SMYL01000006">
    <property type="protein sequence ID" value="TDK65337.1"/>
    <property type="molecule type" value="Genomic_DNA"/>
</dbReference>
<name>A0A4R5W0J8_9BURK</name>
<dbReference type="InterPro" id="IPR006443">
    <property type="entry name" value="Formate-DH-alph_fdnG"/>
</dbReference>
<dbReference type="GO" id="GO:0009061">
    <property type="term" value="P:anaerobic respiration"/>
    <property type="evidence" value="ECO:0007669"/>
    <property type="project" value="TreeGrafter"/>
</dbReference>
<dbReference type="FunFam" id="3.40.50.740:FF:000007">
    <property type="entry name" value="Formate dehydrogenase, alpha subunit, selenocysteine-containing"/>
    <property type="match status" value="1"/>
</dbReference>